<evidence type="ECO:0000256" key="1">
    <source>
        <dbReference type="ARBA" id="ARBA00003237"/>
    </source>
</evidence>
<evidence type="ECO:0000256" key="2">
    <source>
        <dbReference type="ARBA" id="ARBA00004893"/>
    </source>
</evidence>
<dbReference type="InterPro" id="IPR036068">
    <property type="entry name" value="Nicotinate_pribotase-like_C"/>
</dbReference>
<evidence type="ECO:0000259" key="14">
    <source>
        <dbReference type="Pfam" id="PF01729"/>
    </source>
</evidence>
<dbReference type="GO" id="GO:0005737">
    <property type="term" value="C:cytoplasm"/>
    <property type="evidence" value="ECO:0007669"/>
    <property type="project" value="TreeGrafter"/>
</dbReference>
<organism evidence="16 17">
    <name type="scientific">Gemmatimonas aurantiaca (strain DSM 14586 / JCM 11422 / NBRC 100505 / T-27)</name>
    <dbReference type="NCBI Taxonomy" id="379066"/>
    <lineage>
        <taxon>Bacteria</taxon>
        <taxon>Pseudomonadati</taxon>
        <taxon>Gemmatimonadota</taxon>
        <taxon>Gemmatimonadia</taxon>
        <taxon>Gemmatimonadales</taxon>
        <taxon>Gemmatimonadaceae</taxon>
        <taxon>Gemmatimonas</taxon>
    </lineage>
</organism>
<dbReference type="Gene3D" id="3.20.20.70">
    <property type="entry name" value="Aldolase class I"/>
    <property type="match status" value="1"/>
</dbReference>
<comment type="similarity">
    <text evidence="3 12">Belongs to the NadC/ModD family.</text>
</comment>
<dbReference type="HOGENOM" id="CLU_039622_0_1_0"/>
<name>C1A5G8_GEMAT</name>
<dbReference type="RefSeq" id="WP_012681926.1">
    <property type="nucleotide sequence ID" value="NC_012489.1"/>
</dbReference>
<dbReference type="FunFam" id="3.20.20.70:FF:000030">
    <property type="entry name" value="Nicotinate-nucleotide pyrophosphorylase, carboxylating"/>
    <property type="match status" value="1"/>
</dbReference>
<evidence type="ECO:0000256" key="11">
    <source>
        <dbReference type="ARBA" id="ARBA00069173"/>
    </source>
</evidence>
<comment type="function">
    <text evidence="1">Involved in the catabolism of quinolinic acid (QA).</text>
</comment>
<evidence type="ECO:0000313" key="16">
    <source>
        <dbReference type="EMBL" id="BAH37478.1"/>
    </source>
</evidence>
<feature type="binding site" evidence="13">
    <location>
        <begin position="279"/>
        <end position="281"/>
    </location>
    <ligand>
        <name>substrate</name>
    </ligand>
</feature>
<feature type="binding site" evidence="13">
    <location>
        <begin position="300"/>
        <end position="302"/>
    </location>
    <ligand>
        <name>substrate</name>
    </ligand>
</feature>
<dbReference type="InterPro" id="IPR013785">
    <property type="entry name" value="Aldolase_TIM"/>
</dbReference>
<comment type="pathway">
    <text evidence="2">Cofactor biosynthesis; NAD(+) biosynthesis; nicotinate D-ribonucleotide from quinolinate: step 1/1.</text>
</comment>
<feature type="binding site" evidence="13">
    <location>
        <position position="256"/>
    </location>
    <ligand>
        <name>substrate</name>
    </ligand>
</feature>
<dbReference type="InterPro" id="IPR037128">
    <property type="entry name" value="Quinolinate_PRibosylTase_N_sf"/>
</dbReference>
<dbReference type="PANTHER" id="PTHR32179">
    <property type="entry name" value="NICOTINATE-NUCLEOTIDE PYROPHOSPHORYLASE [CARBOXYLATING]"/>
    <property type="match status" value="1"/>
</dbReference>
<accession>C1A5G8</accession>
<dbReference type="PANTHER" id="PTHR32179:SF3">
    <property type="entry name" value="NICOTINATE-NUCLEOTIDE PYROPHOSPHORYLASE [CARBOXYLATING]"/>
    <property type="match status" value="1"/>
</dbReference>
<keyword evidence="8 12" id="KW-0808">Transferase</keyword>
<feature type="domain" description="Quinolinate phosphoribosyl transferase C-terminal" evidence="14">
    <location>
        <begin position="149"/>
        <end position="315"/>
    </location>
</feature>
<dbReference type="EMBL" id="AP009153">
    <property type="protein sequence ID" value="BAH37478.1"/>
    <property type="molecule type" value="Genomic_DNA"/>
</dbReference>
<dbReference type="Pfam" id="PF02749">
    <property type="entry name" value="QRPTase_N"/>
    <property type="match status" value="1"/>
</dbReference>
<evidence type="ECO:0000313" key="17">
    <source>
        <dbReference type="Proteomes" id="UP000002209"/>
    </source>
</evidence>
<dbReference type="AlphaFoldDB" id="C1A5G8"/>
<feature type="binding site" evidence="13">
    <location>
        <position position="235"/>
    </location>
    <ligand>
        <name>substrate</name>
    </ligand>
</feature>
<dbReference type="Pfam" id="PF01729">
    <property type="entry name" value="QRPTase_C"/>
    <property type="match status" value="1"/>
</dbReference>
<evidence type="ECO:0000259" key="15">
    <source>
        <dbReference type="Pfam" id="PF02749"/>
    </source>
</evidence>
<dbReference type="EC" id="2.4.2.19" evidence="5"/>
<evidence type="ECO:0000256" key="12">
    <source>
        <dbReference type="PIRNR" id="PIRNR006250"/>
    </source>
</evidence>
<protein>
    <recommendedName>
        <fullName evidence="11">Probable nicotinate-nucleotide pyrophosphorylase [carboxylating]</fullName>
        <ecNumber evidence="5">2.4.2.19</ecNumber>
    </recommendedName>
    <alternativeName>
        <fullName evidence="9">Quinolinate phosphoribosyltransferase [decarboxylating]</fullName>
    </alternativeName>
</protein>
<dbReference type="UniPathway" id="UPA00253">
    <property type="reaction ID" value="UER00331"/>
</dbReference>
<gene>
    <name evidence="16" type="primary">nadC</name>
    <name evidence="16" type="ordered locus">GAU_0436</name>
</gene>
<dbReference type="SUPFAM" id="SSF54675">
    <property type="entry name" value="Nicotinate/Quinolinate PRTase N-terminal domain-like"/>
    <property type="match status" value="1"/>
</dbReference>
<dbReference type="InterPro" id="IPR002638">
    <property type="entry name" value="Quinolinate_PRibosylTrfase_C"/>
</dbReference>
<reference evidence="17" key="1">
    <citation type="submission" date="2006-03" db="EMBL/GenBank/DDBJ databases">
        <title>Complete genome sequence of Gemmatimonas aurantiaca T-27 that represents a novel phylum Gemmatimonadetes.</title>
        <authorList>
            <person name="Takasaki K."/>
            <person name="Ichikawa N."/>
            <person name="Miura H."/>
            <person name="Matsushita S."/>
            <person name="Watanabe Y."/>
            <person name="Oguchi A."/>
            <person name="Ankai A."/>
            <person name="Yashiro I."/>
            <person name="Takahashi M."/>
            <person name="Terui Y."/>
            <person name="Fukui S."/>
            <person name="Yokoyama H."/>
            <person name="Tanikawa S."/>
            <person name="Hanada S."/>
            <person name="Kamagata Y."/>
            <person name="Fujita N."/>
        </authorList>
    </citation>
    <scope>NUCLEOTIDE SEQUENCE [LARGE SCALE GENOMIC DNA]</scope>
    <source>
        <strain evidence="17">T-27 / DSM 14586 / JCM 11422 / NBRC 100505</strain>
    </source>
</reference>
<feature type="binding site" evidence="13">
    <location>
        <position position="204"/>
    </location>
    <ligand>
        <name>substrate</name>
    </ligand>
</feature>
<dbReference type="Proteomes" id="UP000002209">
    <property type="component" value="Chromosome"/>
</dbReference>
<dbReference type="KEGG" id="gau:GAU_0436"/>
<evidence type="ECO:0000256" key="4">
    <source>
        <dbReference type="ARBA" id="ARBA00011218"/>
    </source>
</evidence>
<dbReference type="InterPro" id="IPR004393">
    <property type="entry name" value="NadC"/>
</dbReference>
<evidence type="ECO:0000256" key="13">
    <source>
        <dbReference type="PIRSR" id="PIRSR006250-1"/>
    </source>
</evidence>
<feature type="binding site" evidence="13">
    <location>
        <begin position="170"/>
        <end position="172"/>
    </location>
    <ligand>
        <name>substrate</name>
    </ligand>
</feature>
<feature type="domain" description="Quinolinate phosphoribosyl transferase N-terminal" evidence="15">
    <location>
        <begin position="62"/>
        <end position="147"/>
    </location>
</feature>
<comment type="catalytic activity">
    <reaction evidence="10">
        <text>nicotinate beta-D-ribonucleotide + CO2 + diphosphate = quinolinate + 5-phospho-alpha-D-ribose 1-diphosphate + 2 H(+)</text>
        <dbReference type="Rhea" id="RHEA:12733"/>
        <dbReference type="ChEBI" id="CHEBI:15378"/>
        <dbReference type="ChEBI" id="CHEBI:16526"/>
        <dbReference type="ChEBI" id="CHEBI:29959"/>
        <dbReference type="ChEBI" id="CHEBI:33019"/>
        <dbReference type="ChEBI" id="CHEBI:57502"/>
        <dbReference type="ChEBI" id="CHEBI:58017"/>
        <dbReference type="EC" id="2.4.2.19"/>
    </reaction>
</comment>
<keyword evidence="17" id="KW-1185">Reference proteome</keyword>
<evidence type="ECO:0000256" key="8">
    <source>
        <dbReference type="ARBA" id="ARBA00022679"/>
    </source>
</evidence>
<dbReference type="NCBIfam" id="TIGR00078">
    <property type="entry name" value="nadC"/>
    <property type="match status" value="1"/>
</dbReference>
<dbReference type="SUPFAM" id="SSF51690">
    <property type="entry name" value="Nicotinate/Quinolinate PRTase C-terminal domain-like"/>
    <property type="match status" value="1"/>
</dbReference>
<dbReference type="GO" id="GO:0034213">
    <property type="term" value="P:quinolinate catabolic process"/>
    <property type="evidence" value="ECO:0007669"/>
    <property type="project" value="TreeGrafter"/>
</dbReference>
<keyword evidence="7 12" id="KW-0328">Glycosyltransferase</keyword>
<dbReference type="STRING" id="379066.GAU_0436"/>
<dbReference type="InterPro" id="IPR022412">
    <property type="entry name" value="Quinolinate_PRibosylTrfase_N"/>
</dbReference>
<evidence type="ECO:0000256" key="9">
    <source>
        <dbReference type="ARBA" id="ARBA00033102"/>
    </source>
</evidence>
<dbReference type="GO" id="GO:0004514">
    <property type="term" value="F:nicotinate-nucleotide diphosphorylase (carboxylating) activity"/>
    <property type="evidence" value="ECO:0007669"/>
    <property type="project" value="UniProtKB-EC"/>
</dbReference>
<keyword evidence="6" id="KW-0662">Pyridine nucleotide biosynthesis</keyword>
<evidence type="ECO:0000256" key="6">
    <source>
        <dbReference type="ARBA" id="ARBA00022642"/>
    </source>
</evidence>
<dbReference type="PIRSF" id="PIRSF006250">
    <property type="entry name" value="NadC_ModD"/>
    <property type="match status" value="1"/>
</dbReference>
<sequence length="319" mass="33755">MTSYHPPLRPTPPHGFPAPQLRDITPLDVKAVMAHAPGFPLTAAQVTAQVRVALQEDEAFNDVSTLATVVSDRHVRSAVVARREGVVAGVAMAVEAFRQLDPSVAIRVEAEDGARVTAGARVLALTGHARGMLSAERTALNYLQHLSGIATSTSRFVQAIDGTRAKILDTRKTLPGWRALEKYAVRAGGGTNHRMDLRSGVLIKDNHLAAIGGDINMAVSRARQLAMPGTPIQVECDTLEQVDASLAAGADWILLDNMSLDMLRAAVQRCATRAITEASGGVSLETVRAIAETGVDRISVGAITHSAPALDLALDFDGL</sequence>
<evidence type="ECO:0000256" key="3">
    <source>
        <dbReference type="ARBA" id="ARBA00009400"/>
    </source>
</evidence>
<dbReference type="InterPro" id="IPR027277">
    <property type="entry name" value="NadC/ModD"/>
</dbReference>
<dbReference type="CDD" id="cd01572">
    <property type="entry name" value="QPRTase"/>
    <property type="match status" value="1"/>
</dbReference>
<feature type="binding site" evidence="13">
    <location>
        <position position="194"/>
    </location>
    <ligand>
        <name>substrate</name>
    </ligand>
</feature>
<evidence type="ECO:0000256" key="10">
    <source>
        <dbReference type="ARBA" id="ARBA00047445"/>
    </source>
</evidence>
<comment type="subunit">
    <text evidence="4">Hexamer formed by 3 homodimers.</text>
</comment>
<feature type="binding site" evidence="13">
    <location>
        <position position="137"/>
    </location>
    <ligand>
        <name>substrate</name>
    </ligand>
</feature>
<proteinExistence type="inferred from homology"/>
<dbReference type="FunFam" id="3.90.1170.20:FF:000001">
    <property type="entry name" value="Nicotinate-nucleotide diphosphorylase (Carboxylating)"/>
    <property type="match status" value="1"/>
</dbReference>
<dbReference type="eggNOG" id="COG0157">
    <property type="taxonomic scope" value="Bacteria"/>
</dbReference>
<dbReference type="GO" id="GO:0009435">
    <property type="term" value="P:NAD+ biosynthetic process"/>
    <property type="evidence" value="ECO:0007669"/>
    <property type="project" value="UniProtKB-UniPathway"/>
</dbReference>
<evidence type="ECO:0000256" key="7">
    <source>
        <dbReference type="ARBA" id="ARBA00022676"/>
    </source>
</evidence>
<evidence type="ECO:0000256" key="5">
    <source>
        <dbReference type="ARBA" id="ARBA00011944"/>
    </source>
</evidence>
<dbReference type="Gene3D" id="3.90.1170.20">
    <property type="entry name" value="Quinolinate phosphoribosyl transferase, N-terminal domain"/>
    <property type="match status" value="1"/>
</dbReference>